<comment type="similarity">
    <text evidence="4">Belongs to the sarcoglycan beta/delta/gamma/zeta family.</text>
</comment>
<keyword evidence="13" id="KW-0325">Glycoprotein</keyword>
<reference evidence="17" key="1">
    <citation type="submission" date="2021-03" db="EMBL/GenBank/DDBJ databases">
        <title>Chromosome level genome of the anhydrobiotic midge Polypedilum vanderplanki.</title>
        <authorList>
            <person name="Yoshida Y."/>
            <person name="Kikawada T."/>
            <person name="Gusev O."/>
        </authorList>
    </citation>
    <scope>NUCLEOTIDE SEQUENCE</scope>
    <source>
        <strain evidence="17">NIAS01</strain>
        <tissue evidence="17">Whole body or cell culture</tissue>
    </source>
</reference>
<evidence type="ECO:0000256" key="8">
    <source>
        <dbReference type="ARBA" id="ARBA00022692"/>
    </source>
</evidence>
<comment type="function">
    <text evidence="1">Component of the sarcoglycan complex, a subcomplex of the dystrophin-glycoprotein complex which forms a link between the F-actin cytoskeleton and the extracellular matrix.</text>
</comment>
<evidence type="ECO:0000256" key="14">
    <source>
        <dbReference type="ARBA" id="ARBA00023212"/>
    </source>
</evidence>
<evidence type="ECO:0000256" key="15">
    <source>
        <dbReference type="ARBA" id="ARBA00026041"/>
    </source>
</evidence>
<evidence type="ECO:0000256" key="12">
    <source>
        <dbReference type="ARBA" id="ARBA00023157"/>
    </source>
</evidence>
<dbReference type="Pfam" id="PF04790">
    <property type="entry name" value="Sarcoglycan_1"/>
    <property type="match status" value="1"/>
</dbReference>
<evidence type="ECO:0000256" key="11">
    <source>
        <dbReference type="ARBA" id="ARBA00023136"/>
    </source>
</evidence>
<keyword evidence="18" id="KW-1185">Reference proteome</keyword>
<protein>
    <recommendedName>
        <fullName evidence="5">Beta-sarcoglycan</fullName>
    </recommendedName>
</protein>
<evidence type="ECO:0000256" key="9">
    <source>
        <dbReference type="ARBA" id="ARBA00022968"/>
    </source>
</evidence>
<evidence type="ECO:0000313" key="18">
    <source>
        <dbReference type="Proteomes" id="UP001107558"/>
    </source>
</evidence>
<dbReference type="InterPro" id="IPR006875">
    <property type="entry name" value="Sarcoglycan"/>
</dbReference>
<evidence type="ECO:0000256" key="16">
    <source>
        <dbReference type="SAM" id="Phobius"/>
    </source>
</evidence>
<evidence type="ECO:0000256" key="5">
    <source>
        <dbReference type="ARBA" id="ARBA00015329"/>
    </source>
</evidence>
<dbReference type="OrthoDB" id="5843723at2759"/>
<comment type="subunit">
    <text evidence="15">Cross-link to form 2 major subcomplexes: one consisting of SGCB, SGCD and SGCG and the other consisting of SGCB and SGCD. The association between SGCB and SGCG is particularly strong while SGCA is loosely associated with the other sarcoglycans.</text>
</comment>
<feature type="transmembrane region" description="Helical" evidence="16">
    <location>
        <begin position="20"/>
        <end position="46"/>
    </location>
</feature>
<keyword evidence="11 16" id="KW-0472">Membrane</keyword>
<comment type="caution">
    <text evidence="17">The sequence shown here is derived from an EMBL/GenBank/DDBJ whole genome shotgun (WGS) entry which is preliminary data.</text>
</comment>
<name>A0A9J6BHH5_POLVA</name>
<dbReference type="EMBL" id="JADBJN010000004">
    <property type="protein sequence ID" value="KAG5669261.1"/>
    <property type="molecule type" value="Genomic_DNA"/>
</dbReference>
<keyword evidence="10 16" id="KW-1133">Transmembrane helix</keyword>
<dbReference type="Proteomes" id="UP001107558">
    <property type="component" value="Chromosome 4"/>
</dbReference>
<dbReference type="GO" id="GO:0042383">
    <property type="term" value="C:sarcolemma"/>
    <property type="evidence" value="ECO:0007669"/>
    <property type="project" value="UniProtKB-SubCell"/>
</dbReference>
<evidence type="ECO:0000256" key="3">
    <source>
        <dbReference type="ARBA" id="ARBA00004274"/>
    </source>
</evidence>
<keyword evidence="6" id="KW-1003">Cell membrane</keyword>
<evidence type="ECO:0000256" key="4">
    <source>
        <dbReference type="ARBA" id="ARBA00007574"/>
    </source>
</evidence>
<dbReference type="AlphaFoldDB" id="A0A9J6BHH5"/>
<keyword evidence="9" id="KW-0735">Signal-anchor</keyword>
<evidence type="ECO:0000256" key="2">
    <source>
        <dbReference type="ARBA" id="ARBA00004245"/>
    </source>
</evidence>
<keyword evidence="8 16" id="KW-0812">Transmembrane</keyword>
<keyword evidence="7" id="KW-0963">Cytoplasm</keyword>
<keyword evidence="14" id="KW-0206">Cytoskeleton</keyword>
<organism evidence="17 18">
    <name type="scientific">Polypedilum vanderplanki</name>
    <name type="common">Sleeping chironomid midge</name>
    <dbReference type="NCBI Taxonomy" id="319348"/>
    <lineage>
        <taxon>Eukaryota</taxon>
        <taxon>Metazoa</taxon>
        <taxon>Ecdysozoa</taxon>
        <taxon>Arthropoda</taxon>
        <taxon>Hexapoda</taxon>
        <taxon>Insecta</taxon>
        <taxon>Pterygota</taxon>
        <taxon>Neoptera</taxon>
        <taxon>Endopterygota</taxon>
        <taxon>Diptera</taxon>
        <taxon>Nematocera</taxon>
        <taxon>Chironomoidea</taxon>
        <taxon>Chironomidae</taxon>
        <taxon>Chironominae</taxon>
        <taxon>Polypedilum</taxon>
        <taxon>Polypedilum</taxon>
    </lineage>
</organism>
<comment type="subcellular location">
    <subcellularLocation>
        <location evidence="3">Cell membrane</location>
        <location evidence="3">Sarcolemma</location>
        <topology evidence="3">Single-pass type II membrane protein</topology>
    </subcellularLocation>
    <subcellularLocation>
        <location evidence="2">Cytoplasm</location>
        <location evidence="2">Cytoskeleton</location>
    </subcellularLocation>
</comment>
<evidence type="ECO:0000256" key="10">
    <source>
        <dbReference type="ARBA" id="ARBA00022989"/>
    </source>
</evidence>
<dbReference type="PANTHER" id="PTHR21142:SF2">
    <property type="entry name" value="BETA-SARCOGLYCAN"/>
    <property type="match status" value="1"/>
</dbReference>
<evidence type="ECO:0000256" key="13">
    <source>
        <dbReference type="ARBA" id="ARBA00023180"/>
    </source>
</evidence>
<evidence type="ECO:0000256" key="6">
    <source>
        <dbReference type="ARBA" id="ARBA00022475"/>
    </source>
</evidence>
<keyword evidence="12" id="KW-1015">Disulfide bond</keyword>
<dbReference type="InterPro" id="IPR027659">
    <property type="entry name" value="Sgcb"/>
</dbReference>
<evidence type="ECO:0000256" key="1">
    <source>
        <dbReference type="ARBA" id="ARBA00002860"/>
    </source>
</evidence>
<dbReference type="PANTHER" id="PTHR21142">
    <property type="entry name" value="SARCOGLYCANS"/>
    <property type="match status" value="1"/>
</dbReference>
<dbReference type="GO" id="GO:0016012">
    <property type="term" value="C:sarcoglycan complex"/>
    <property type="evidence" value="ECO:0007669"/>
    <property type="project" value="InterPro"/>
</dbReference>
<evidence type="ECO:0000256" key="7">
    <source>
        <dbReference type="ARBA" id="ARBA00022490"/>
    </source>
</evidence>
<dbReference type="GO" id="GO:0005856">
    <property type="term" value="C:cytoskeleton"/>
    <property type="evidence" value="ECO:0007669"/>
    <property type="project" value="UniProtKB-SubCell"/>
</dbReference>
<proteinExistence type="inferred from homology"/>
<gene>
    <name evidence="17" type="ORF">PVAND_017152</name>
</gene>
<dbReference type="GO" id="GO:0007517">
    <property type="term" value="P:muscle organ development"/>
    <property type="evidence" value="ECO:0007669"/>
    <property type="project" value="InterPro"/>
</dbReference>
<sequence length="277" mass="31243">MGSKGNKCVNLTLKDPTSLFFWALIVILFILVIGNFILTLSIISFFKIGMGMESIEIVPEAKTIKFFGSADFNKVYKKDGLIESFKDVPLKIEANNIDSSIKLNTIDRKGQVHNRLSIDNHGIHLKSMSELFVKDPDTESKVFTTEIKMLNNVNKPARNLIANSIHASEIVSPVNHKLQVKSMNMFVKGIEGTVIDGKEVLISVVENISLKSLNDSFQMFVNDGIYINTGRLPISMNSMNGSRLQNKLYACYDKKTEKYTLMQVKLRFDSDLKYIKC</sequence>
<accession>A0A9J6BHH5</accession>
<evidence type="ECO:0000313" key="17">
    <source>
        <dbReference type="EMBL" id="KAG5669261.1"/>
    </source>
</evidence>